<feature type="region of interest" description="Disordered" evidence="1">
    <location>
        <begin position="122"/>
        <end position="151"/>
    </location>
</feature>
<dbReference type="EMBL" id="JACJII010000001">
    <property type="protein sequence ID" value="MBA9002284.1"/>
    <property type="molecule type" value="Genomic_DNA"/>
</dbReference>
<dbReference type="AlphaFoldDB" id="A0A7W3MUU1"/>
<dbReference type="RefSeq" id="WP_119726404.1">
    <property type="nucleotide sequence ID" value="NZ_JACJII010000001.1"/>
</dbReference>
<accession>A0A7W3MUU1</accession>
<reference evidence="2 3" key="1">
    <citation type="submission" date="2020-08" db="EMBL/GenBank/DDBJ databases">
        <title>Sequencing the genomes of 1000 actinobacteria strains.</title>
        <authorList>
            <person name="Klenk H.-P."/>
        </authorList>
    </citation>
    <scope>NUCLEOTIDE SEQUENCE [LARGE SCALE GENOMIC DNA]</scope>
    <source>
        <strain evidence="2 3">DSM 45823</strain>
    </source>
</reference>
<dbReference type="InterPro" id="IPR027981">
    <property type="entry name" value="DUF4446"/>
</dbReference>
<name>A0A7W3MUU1_9ACTN</name>
<evidence type="ECO:0000313" key="3">
    <source>
        <dbReference type="Proteomes" id="UP000539313"/>
    </source>
</evidence>
<sequence length="151" mass="15941">MILVAVALAGVVAGVAGLSFAMVAHKRVNQVVDECAEMLRRQLAALEGTVDNQALRDIAVVHYDALKEMSGRRSFSLALLNALGDGVIISSINGRTETRTYAKVVRAGRSVEVLSPEEDQALRGARLGKGPQVSMDDPLPDFGGNTTSAHA</sequence>
<proteinExistence type="predicted"/>
<keyword evidence="3" id="KW-1185">Reference proteome</keyword>
<evidence type="ECO:0000256" key="1">
    <source>
        <dbReference type="SAM" id="MobiDB-lite"/>
    </source>
</evidence>
<evidence type="ECO:0000313" key="2">
    <source>
        <dbReference type="EMBL" id="MBA9002284.1"/>
    </source>
</evidence>
<protein>
    <submittedName>
        <fullName evidence="2">Flp pilus assembly protein TadG</fullName>
    </submittedName>
</protein>
<dbReference type="Pfam" id="PF14584">
    <property type="entry name" value="DUF4446"/>
    <property type="match status" value="1"/>
</dbReference>
<dbReference type="Proteomes" id="UP000539313">
    <property type="component" value="Unassembled WGS sequence"/>
</dbReference>
<comment type="caution">
    <text evidence="2">The sequence shown here is derived from an EMBL/GenBank/DDBJ whole genome shotgun (WGS) entry which is preliminary data.</text>
</comment>
<organism evidence="2 3">
    <name type="scientific">Thermomonospora cellulosilytica</name>
    <dbReference type="NCBI Taxonomy" id="1411118"/>
    <lineage>
        <taxon>Bacteria</taxon>
        <taxon>Bacillati</taxon>
        <taxon>Actinomycetota</taxon>
        <taxon>Actinomycetes</taxon>
        <taxon>Streptosporangiales</taxon>
        <taxon>Thermomonosporaceae</taxon>
        <taxon>Thermomonospora</taxon>
    </lineage>
</organism>
<gene>
    <name evidence="2" type="ORF">HNR21_001166</name>
</gene>